<protein>
    <recommendedName>
        <fullName evidence="4">DUF3108 domain-containing protein</fullName>
    </recommendedName>
</protein>
<reference evidence="2" key="2">
    <citation type="submission" date="2020-08" db="EMBL/GenBank/DDBJ databases">
        <authorList>
            <person name="Lai Q."/>
        </authorList>
    </citation>
    <scope>NUCLEOTIDE SEQUENCE</scope>
    <source>
        <strain evidence="2">S27-2</strain>
    </source>
</reference>
<keyword evidence="1" id="KW-0732">Signal</keyword>
<name>A0A8J6IXJ2_9ALTE</name>
<gene>
    <name evidence="2" type="ORF">H8B19_14300</name>
</gene>
<feature type="signal peptide" evidence="1">
    <location>
        <begin position="1"/>
        <end position="22"/>
    </location>
</feature>
<sequence length="251" mass="28696">MRLHLRSSLTLLFALLACVTQAAEPQTQFSHLSAGDYHTGTSKFLVYTEDKDGNLFRPMALWYRTTSIEDYQGQPHVKITQHWKSTDKKQVRDIVSYNRISDFAPVYQTISNPERGTAAFVFSDDMIAGDKTLTNNKVADFSMAASNGTLNWELDIETFALLDLQQGKTFNLNFYHPGSKTPPSLYQYKVIGSEKIANADGSVSDCWMLKIDYNKDAFATFWLSKDSHQLMKMEEIWQGIKRYKVRLPADY</sequence>
<dbReference type="InterPro" id="IPR021457">
    <property type="entry name" value="DUF3108"/>
</dbReference>
<feature type="chain" id="PRO_5035161237" description="DUF3108 domain-containing protein" evidence="1">
    <location>
        <begin position="23"/>
        <end position="251"/>
    </location>
</feature>
<proteinExistence type="predicted"/>
<organism evidence="2 3">
    <name type="scientific">Neptunicella marina</name>
    <dbReference type="NCBI Taxonomy" id="2125989"/>
    <lineage>
        <taxon>Bacteria</taxon>
        <taxon>Pseudomonadati</taxon>
        <taxon>Pseudomonadota</taxon>
        <taxon>Gammaproteobacteria</taxon>
        <taxon>Alteromonadales</taxon>
        <taxon>Alteromonadaceae</taxon>
        <taxon>Neptunicella</taxon>
    </lineage>
</organism>
<keyword evidence="3" id="KW-1185">Reference proteome</keyword>
<evidence type="ECO:0000256" key="1">
    <source>
        <dbReference type="SAM" id="SignalP"/>
    </source>
</evidence>
<evidence type="ECO:0000313" key="3">
    <source>
        <dbReference type="Proteomes" id="UP000601768"/>
    </source>
</evidence>
<reference evidence="2" key="1">
    <citation type="journal article" date="2018" name="Int. J. Syst. Evol. Microbiol.">
        <title>Neptunicella marina gen. nov., sp. nov., isolated from surface seawater.</title>
        <authorList>
            <person name="Liu X."/>
            <person name="Lai Q."/>
            <person name="Du Y."/>
            <person name="Zhang X."/>
            <person name="Liu Z."/>
            <person name="Sun F."/>
            <person name="Shao Z."/>
        </authorList>
    </citation>
    <scope>NUCLEOTIDE SEQUENCE</scope>
    <source>
        <strain evidence="2">S27-2</strain>
    </source>
</reference>
<evidence type="ECO:0008006" key="4">
    <source>
        <dbReference type="Google" id="ProtNLM"/>
    </source>
</evidence>
<dbReference type="PROSITE" id="PS51257">
    <property type="entry name" value="PROKAR_LIPOPROTEIN"/>
    <property type="match status" value="1"/>
</dbReference>
<dbReference type="Pfam" id="PF11306">
    <property type="entry name" value="DUF3108"/>
    <property type="match status" value="1"/>
</dbReference>
<evidence type="ECO:0000313" key="2">
    <source>
        <dbReference type="EMBL" id="MBC3767053.1"/>
    </source>
</evidence>
<accession>A0A8J6IXJ2</accession>
<dbReference type="Proteomes" id="UP000601768">
    <property type="component" value="Unassembled WGS sequence"/>
</dbReference>
<dbReference type="EMBL" id="JACNEP010000013">
    <property type="protein sequence ID" value="MBC3767053.1"/>
    <property type="molecule type" value="Genomic_DNA"/>
</dbReference>
<dbReference type="RefSeq" id="WP_186507568.1">
    <property type="nucleotide sequence ID" value="NZ_JACNEP010000013.1"/>
</dbReference>
<comment type="caution">
    <text evidence="2">The sequence shown here is derived from an EMBL/GenBank/DDBJ whole genome shotgun (WGS) entry which is preliminary data.</text>
</comment>
<dbReference type="AlphaFoldDB" id="A0A8J6IXJ2"/>